<evidence type="ECO:0008006" key="10">
    <source>
        <dbReference type="Google" id="ProtNLM"/>
    </source>
</evidence>
<dbReference type="GO" id="GO:0009279">
    <property type="term" value="C:cell outer membrane"/>
    <property type="evidence" value="ECO:0007669"/>
    <property type="project" value="UniProtKB-SubCell"/>
</dbReference>
<protein>
    <recommendedName>
        <fullName evidence="10">Carbohydrate-binding protein SusD</fullName>
    </recommendedName>
</protein>
<keyword evidence="3" id="KW-0732">Signal</keyword>
<dbReference type="RefSeq" id="WP_044631230.1">
    <property type="nucleotide sequence ID" value="NZ_JTDW01000001.1"/>
</dbReference>
<dbReference type="Pfam" id="PF14322">
    <property type="entry name" value="SusD-like_3"/>
    <property type="match status" value="1"/>
</dbReference>
<dbReference type="Proteomes" id="UP000032578">
    <property type="component" value="Unassembled WGS sequence"/>
</dbReference>
<gene>
    <name evidence="8" type="ORF">PW52_02045</name>
</gene>
<evidence type="ECO:0000256" key="5">
    <source>
        <dbReference type="ARBA" id="ARBA00023237"/>
    </source>
</evidence>
<name>A0A0D7WHN7_9FLAO</name>
<dbReference type="STRING" id="1435349.PW52_02045"/>
<keyword evidence="4" id="KW-0472">Membrane</keyword>
<dbReference type="CDD" id="cd08977">
    <property type="entry name" value="SusD"/>
    <property type="match status" value="1"/>
</dbReference>
<dbReference type="InterPro" id="IPR011990">
    <property type="entry name" value="TPR-like_helical_dom_sf"/>
</dbReference>
<organism evidence="8 9">
    <name type="scientific">Neotamlana sedimentorum</name>
    <dbReference type="NCBI Taxonomy" id="1435349"/>
    <lineage>
        <taxon>Bacteria</taxon>
        <taxon>Pseudomonadati</taxon>
        <taxon>Bacteroidota</taxon>
        <taxon>Flavobacteriia</taxon>
        <taxon>Flavobacteriales</taxon>
        <taxon>Flavobacteriaceae</taxon>
        <taxon>Neotamlana</taxon>
    </lineage>
</organism>
<accession>A0A0D7WHN7</accession>
<evidence type="ECO:0000256" key="1">
    <source>
        <dbReference type="ARBA" id="ARBA00004442"/>
    </source>
</evidence>
<dbReference type="OrthoDB" id="5694214at2"/>
<dbReference type="InterPro" id="IPR012944">
    <property type="entry name" value="SusD_RagB_dom"/>
</dbReference>
<evidence type="ECO:0000259" key="7">
    <source>
        <dbReference type="Pfam" id="PF14322"/>
    </source>
</evidence>
<evidence type="ECO:0000313" key="8">
    <source>
        <dbReference type="EMBL" id="KJD37237.1"/>
    </source>
</evidence>
<reference evidence="8 9" key="1">
    <citation type="submission" date="2014-11" db="EMBL/GenBank/DDBJ databases">
        <title>Tamlana sedimentorum sp. nov., isolated from shallow sand sediments of the Sea of Japan.</title>
        <authorList>
            <person name="Romanenko L.A."/>
        </authorList>
    </citation>
    <scope>NUCLEOTIDE SEQUENCE [LARGE SCALE GENOMIC DNA]</scope>
    <source>
        <strain evidence="8 9">JCM 19808</strain>
    </source>
</reference>
<proteinExistence type="inferred from homology"/>
<feature type="domain" description="SusD-like N-terminal" evidence="7">
    <location>
        <begin position="24"/>
        <end position="228"/>
    </location>
</feature>
<evidence type="ECO:0000256" key="2">
    <source>
        <dbReference type="ARBA" id="ARBA00006275"/>
    </source>
</evidence>
<evidence type="ECO:0000313" key="9">
    <source>
        <dbReference type="Proteomes" id="UP000032578"/>
    </source>
</evidence>
<dbReference type="EMBL" id="JTDW01000001">
    <property type="protein sequence ID" value="KJD37237.1"/>
    <property type="molecule type" value="Genomic_DNA"/>
</dbReference>
<evidence type="ECO:0000256" key="3">
    <source>
        <dbReference type="ARBA" id="ARBA00022729"/>
    </source>
</evidence>
<dbReference type="InterPro" id="IPR033985">
    <property type="entry name" value="SusD-like_N"/>
</dbReference>
<sequence>MKKYILNKLIIVPIVLVTLFSCSDYLELEPQDSLIQQEFWQNKEQVSAAVAGCYASMNESGFTDRVFKWGELRAEMLLSLRAGNDDNNMLSNYMIPTSSLVNWSNFYKTINYCNLVLEFADGAQANDLSFTEQELATFKAEVLTIRSLVYFILVKNFKEVPLVLTGTSTSQVDFYPPKSTEAEVLTQIISDLQIAVDDLNLGYSESAAYDKGRMTKGAALAILADVYLWNEQYDECIAATQEIIDSGRYALVDGSDWLNDIFVEGNSVEGIFELQFSDLNSTYQNAFYVESPLYAPYNPIRELYEDYPDDIRADLGTYDRETNAIFKFSGVDVTGNYRGQQEFFNTFIFYRYAEILLMQAEALTLSTTNKDLQRAANLIELVHQRATGAPLDVSLDEATLLNTVLLERQKELAYESKRWYDLLRFARRNNFQDQYLILNLVDIKAGPDNYEQLLSYYSNSEAYFLPIFQNELNLNENLVQNPYYDNN</sequence>
<dbReference type="AlphaFoldDB" id="A0A0D7WHN7"/>
<feature type="domain" description="RagB/SusD" evidence="6">
    <location>
        <begin position="324"/>
        <end position="484"/>
    </location>
</feature>
<evidence type="ECO:0000259" key="6">
    <source>
        <dbReference type="Pfam" id="PF07980"/>
    </source>
</evidence>
<comment type="similarity">
    <text evidence="2">Belongs to the SusD family.</text>
</comment>
<comment type="subcellular location">
    <subcellularLocation>
        <location evidence="1">Cell outer membrane</location>
    </subcellularLocation>
</comment>
<dbReference type="PROSITE" id="PS51257">
    <property type="entry name" value="PROKAR_LIPOPROTEIN"/>
    <property type="match status" value="1"/>
</dbReference>
<dbReference type="Gene3D" id="1.25.40.390">
    <property type="match status" value="1"/>
</dbReference>
<evidence type="ECO:0000256" key="4">
    <source>
        <dbReference type="ARBA" id="ARBA00023136"/>
    </source>
</evidence>
<dbReference type="PATRIC" id="fig|1435349.4.peg.427"/>
<comment type="caution">
    <text evidence="8">The sequence shown here is derived from an EMBL/GenBank/DDBJ whole genome shotgun (WGS) entry which is preliminary data.</text>
</comment>
<keyword evidence="9" id="KW-1185">Reference proteome</keyword>
<dbReference type="SUPFAM" id="SSF48452">
    <property type="entry name" value="TPR-like"/>
    <property type="match status" value="1"/>
</dbReference>
<keyword evidence="5" id="KW-0998">Cell outer membrane</keyword>
<dbReference type="Pfam" id="PF07980">
    <property type="entry name" value="SusD_RagB"/>
    <property type="match status" value="1"/>
</dbReference>